<feature type="transmembrane region" description="Helical" evidence="2">
    <location>
        <begin position="141"/>
        <end position="161"/>
    </location>
</feature>
<dbReference type="STRING" id="589382.SAMN04489721_1817"/>
<evidence type="ECO:0000313" key="3">
    <source>
        <dbReference type="EMBL" id="MCP2368185.1"/>
    </source>
</evidence>
<feature type="transmembrane region" description="Helical" evidence="2">
    <location>
        <begin position="91"/>
        <end position="108"/>
    </location>
</feature>
<keyword evidence="3" id="KW-0378">Hydrolase</keyword>
<keyword evidence="2" id="KW-1133">Transmembrane helix</keyword>
<evidence type="ECO:0000313" key="6">
    <source>
        <dbReference type="Proteomes" id="UP000893823"/>
    </source>
</evidence>
<dbReference type="EMBL" id="LT629755">
    <property type="protein sequence ID" value="SDS73444.1"/>
    <property type="molecule type" value="Genomic_DNA"/>
</dbReference>
<keyword evidence="2" id="KW-0812">Transmembrane</keyword>
<gene>
    <name evidence="3" type="ORF">BCL57_002358</name>
    <name evidence="4" type="ORF">SAMN04489721_1817</name>
</gene>
<reference evidence="4" key="2">
    <citation type="submission" date="2016-10" db="EMBL/GenBank/DDBJ databases">
        <authorList>
            <person name="de Groot N.N."/>
        </authorList>
    </citation>
    <scope>NUCLEOTIDE SEQUENCE [LARGE SCALE GENOMIC DNA]</scope>
    <source>
        <strain evidence="4">CPCC 202695</strain>
    </source>
</reference>
<dbReference type="AlphaFoldDB" id="A0A1H1ULN5"/>
<dbReference type="EMBL" id="SODL02000004">
    <property type="protein sequence ID" value="MCP2368185.1"/>
    <property type="molecule type" value="Genomic_DNA"/>
</dbReference>
<keyword evidence="1" id="KW-0175">Coiled coil</keyword>
<dbReference type="GO" id="GO:0008233">
    <property type="term" value="F:peptidase activity"/>
    <property type="evidence" value="ECO:0007669"/>
    <property type="project" value="UniProtKB-KW"/>
</dbReference>
<organism evidence="4 5">
    <name type="scientific">Agromyces flavus</name>
    <dbReference type="NCBI Taxonomy" id="589382"/>
    <lineage>
        <taxon>Bacteria</taxon>
        <taxon>Bacillati</taxon>
        <taxon>Actinomycetota</taxon>
        <taxon>Actinomycetes</taxon>
        <taxon>Micrococcales</taxon>
        <taxon>Microbacteriaceae</taxon>
        <taxon>Agromyces</taxon>
    </lineage>
</organism>
<reference evidence="5" key="1">
    <citation type="submission" date="2016-10" db="EMBL/GenBank/DDBJ databases">
        <authorList>
            <person name="Varghese N."/>
            <person name="Submissions S."/>
        </authorList>
    </citation>
    <scope>NUCLEOTIDE SEQUENCE [LARGE SCALE GENOMIC DNA]</scope>
    <source>
        <strain evidence="5">CPCC 202695</strain>
    </source>
</reference>
<evidence type="ECO:0000256" key="2">
    <source>
        <dbReference type="SAM" id="Phobius"/>
    </source>
</evidence>
<keyword evidence="6" id="KW-1185">Reference proteome</keyword>
<keyword evidence="2" id="KW-0472">Membrane</keyword>
<dbReference type="Proteomes" id="UP000199482">
    <property type="component" value="Chromosome I"/>
</dbReference>
<evidence type="ECO:0000313" key="5">
    <source>
        <dbReference type="Proteomes" id="UP000199482"/>
    </source>
</evidence>
<dbReference type="Proteomes" id="UP000893823">
    <property type="component" value="Unassembled WGS sequence"/>
</dbReference>
<dbReference type="OrthoDB" id="5082313at2"/>
<feature type="transmembrane region" description="Helical" evidence="2">
    <location>
        <begin position="34"/>
        <end position="55"/>
    </location>
</feature>
<accession>A0A1H1ULN5</accession>
<proteinExistence type="predicted"/>
<sequence length="335" mass="36110">MISVPRWLLLVLAALFSAYHVVLGVISLTVPDSPWPALVALALYAVATALSLWPVRRARMPDWLAALNLAVSIVLPMLVTSQLDPNNDNGYATWYVAAVGTLMTITAARRQLVAAWLGVIALAVQTVVWAGPLALGELGVIGSIVWVAIAHMLSAALAGAARATRRYAQAEREAAAWQAAQDAHLFEGRMRLAHTQRLAAPMLRRIADEDHSLTDAERRECRTLEAAIRDEIRGRMLLTDAVRQAVKRARDRGATVTLLDEGGIDDLDEASRDRVLSQLADALDATRADRLIARTAAEGSPVAVTVVGLRGGGEDEVAQSEDAEVDLWMEIPRAG</sequence>
<feature type="transmembrane region" description="Helical" evidence="2">
    <location>
        <begin position="115"/>
        <end position="135"/>
    </location>
</feature>
<feature type="transmembrane region" description="Helical" evidence="2">
    <location>
        <begin position="62"/>
        <end position="79"/>
    </location>
</feature>
<feature type="coiled-coil region" evidence="1">
    <location>
        <begin position="153"/>
        <end position="180"/>
    </location>
</feature>
<keyword evidence="3" id="KW-0645">Protease</keyword>
<evidence type="ECO:0000313" key="4">
    <source>
        <dbReference type="EMBL" id="SDS73444.1"/>
    </source>
</evidence>
<name>A0A1H1ULN5_9MICO</name>
<protein>
    <submittedName>
        <fullName evidence="3">Membrane protein implicated in regulation of membrane protease activity</fullName>
    </submittedName>
</protein>
<reference evidence="3" key="3">
    <citation type="submission" date="2022-06" db="EMBL/GenBank/DDBJ databases">
        <title>Genomic Encyclopedia of Type Strains, Phase III (KMG-III): the genomes of soil and plant-associated and newly described type strains.</title>
        <authorList>
            <person name="Whitman W."/>
        </authorList>
    </citation>
    <scope>NUCLEOTIDE SEQUENCE</scope>
    <source>
        <strain evidence="3">CPCC 202695</strain>
    </source>
</reference>
<evidence type="ECO:0000256" key="1">
    <source>
        <dbReference type="SAM" id="Coils"/>
    </source>
</evidence>
<dbReference type="GO" id="GO:0006508">
    <property type="term" value="P:proteolysis"/>
    <property type="evidence" value="ECO:0007669"/>
    <property type="project" value="UniProtKB-KW"/>
</dbReference>
<dbReference type="RefSeq" id="WP_092671242.1">
    <property type="nucleotide sequence ID" value="NZ_BMDN01000004.1"/>
</dbReference>